<reference evidence="5 6" key="1">
    <citation type="submission" date="2020-07" db="EMBL/GenBank/DDBJ databases">
        <title>Fungal Genomes of the International Space Station.</title>
        <authorList>
            <person name="Seuylemezian A."/>
            <person name="Singh N.K."/>
            <person name="Wood J."/>
            <person name="Venkateswaran K."/>
        </authorList>
    </citation>
    <scope>NUCLEOTIDE SEQUENCE [LARGE SCALE GENOMIC DNA]</scope>
    <source>
        <strain evidence="5 6">PL-B2</strain>
    </source>
</reference>
<name>A0ABS7KAY5_9BACI</name>
<evidence type="ECO:0000256" key="2">
    <source>
        <dbReference type="ARBA" id="ARBA00022598"/>
    </source>
</evidence>
<comment type="caution">
    <text evidence="5">The sequence shown here is derived from an EMBL/GenBank/DDBJ whole genome shotgun (WGS) entry which is preliminary data.</text>
</comment>
<dbReference type="SUPFAM" id="SSF56801">
    <property type="entry name" value="Acetyl-CoA synthetase-like"/>
    <property type="match status" value="1"/>
</dbReference>
<organism evidence="5 6">
    <name type="scientific">Mesobacillus maritimus</name>
    <dbReference type="NCBI Taxonomy" id="1643336"/>
    <lineage>
        <taxon>Bacteria</taxon>
        <taxon>Bacillati</taxon>
        <taxon>Bacillota</taxon>
        <taxon>Bacilli</taxon>
        <taxon>Bacillales</taxon>
        <taxon>Bacillaceae</taxon>
        <taxon>Mesobacillus</taxon>
    </lineage>
</organism>
<dbReference type="PROSITE" id="PS00455">
    <property type="entry name" value="AMP_BINDING"/>
    <property type="match status" value="1"/>
</dbReference>
<evidence type="ECO:0000313" key="6">
    <source>
        <dbReference type="Proteomes" id="UP000769780"/>
    </source>
</evidence>
<evidence type="ECO:0000256" key="1">
    <source>
        <dbReference type="ARBA" id="ARBA00006432"/>
    </source>
</evidence>
<sequence>MNLIIPKENYVQKGYWRNKNIFTYLEEAYRSNPQRTAVDDGSVSYSYEELYKKTIQLASYLKSIGIKKGDVISFQVPNWSETLVIHFASAFLGAVCNPIIPIYRKKEVKYILKQSKTKVFFMPYKFRKFNYLEMVRELKEDLDELEKIIILDKYDNQPAIHSESEGFFDESLQHPFNPDLNPEKVTETDPFLLMYTSGTTSNPKGVVHTHNTLIHENHTVISLYQLTDQEVIFMPSPVTHIAGFVNGLELPIMINGKLILQDVWEPEEAVQKVIKENCTFLLGATPFLQGIYDVIKETKQDIPLKIILCGGADVPPELVKRSSKLLNCFVSRVYGSTEYPTFTLCGPEDSLEKTAHTDGKPLEGSEALILDDNMNPLSVNQVGELAVKGPEMFLGYLQSEFNKASFYGDYFLTGDLASIDEDGYITIIGRKKDIIIRGGENISVKEVEELLYEHEHIQQVAVVAMPDPKMGEKACAYVKVEDQKDIDLPGMKEYLLDKGLAIQKIPERLEIIDQMPMTTSGKIQKFVLREEIKRKIESEQKDWEEKG</sequence>
<dbReference type="Pfam" id="PF00501">
    <property type="entry name" value="AMP-binding"/>
    <property type="match status" value="1"/>
</dbReference>
<dbReference type="InterPro" id="IPR025110">
    <property type="entry name" value="AMP-bd_C"/>
</dbReference>
<dbReference type="InterPro" id="IPR042099">
    <property type="entry name" value="ANL_N_sf"/>
</dbReference>
<dbReference type="Pfam" id="PF13193">
    <property type="entry name" value="AMP-binding_C"/>
    <property type="match status" value="1"/>
</dbReference>
<dbReference type="RefSeq" id="WP_221875647.1">
    <property type="nucleotide sequence ID" value="NZ_JACWFH010000036.1"/>
</dbReference>
<evidence type="ECO:0000313" key="5">
    <source>
        <dbReference type="EMBL" id="MBY0099432.1"/>
    </source>
</evidence>
<evidence type="ECO:0000259" key="4">
    <source>
        <dbReference type="Pfam" id="PF13193"/>
    </source>
</evidence>
<dbReference type="EMBL" id="JACWFH010000036">
    <property type="protein sequence ID" value="MBY0099432.1"/>
    <property type="molecule type" value="Genomic_DNA"/>
</dbReference>
<gene>
    <name evidence="5" type="ORF">H0185_21935</name>
</gene>
<dbReference type="Gene3D" id="3.30.300.30">
    <property type="match status" value="1"/>
</dbReference>
<dbReference type="Gene3D" id="3.40.50.12780">
    <property type="entry name" value="N-terminal domain of ligase-like"/>
    <property type="match status" value="1"/>
</dbReference>
<dbReference type="InterPro" id="IPR020845">
    <property type="entry name" value="AMP-binding_CS"/>
</dbReference>
<dbReference type="InterPro" id="IPR000873">
    <property type="entry name" value="AMP-dep_synth/lig_dom"/>
</dbReference>
<dbReference type="PANTHER" id="PTHR43201:SF5">
    <property type="entry name" value="MEDIUM-CHAIN ACYL-COA LIGASE ACSF2, MITOCHONDRIAL"/>
    <property type="match status" value="1"/>
</dbReference>
<comment type="similarity">
    <text evidence="1">Belongs to the ATP-dependent AMP-binding enzyme family.</text>
</comment>
<dbReference type="Proteomes" id="UP000769780">
    <property type="component" value="Unassembled WGS sequence"/>
</dbReference>
<keyword evidence="2" id="KW-0436">Ligase</keyword>
<feature type="domain" description="AMP-dependent synthetase/ligase" evidence="3">
    <location>
        <begin position="26"/>
        <end position="397"/>
    </location>
</feature>
<feature type="domain" description="AMP-binding enzyme C-terminal" evidence="4">
    <location>
        <begin position="446"/>
        <end position="522"/>
    </location>
</feature>
<protein>
    <submittedName>
        <fullName evidence="5">AMP-binding protein</fullName>
    </submittedName>
</protein>
<proteinExistence type="inferred from homology"/>
<dbReference type="InterPro" id="IPR045851">
    <property type="entry name" value="AMP-bd_C_sf"/>
</dbReference>
<evidence type="ECO:0000259" key="3">
    <source>
        <dbReference type="Pfam" id="PF00501"/>
    </source>
</evidence>
<dbReference type="PANTHER" id="PTHR43201">
    <property type="entry name" value="ACYL-COA SYNTHETASE"/>
    <property type="match status" value="1"/>
</dbReference>
<accession>A0ABS7KAY5</accession>
<keyword evidence="6" id="KW-1185">Reference proteome</keyword>